<dbReference type="GO" id="GO:0180022">
    <property type="term" value="C:RQC-trigger complex"/>
    <property type="evidence" value="ECO:0007669"/>
    <property type="project" value="InterPro"/>
</dbReference>
<dbReference type="OrthoDB" id="338816at2759"/>
<evidence type="ECO:0000259" key="2">
    <source>
        <dbReference type="Pfam" id="PF06221"/>
    </source>
</evidence>
<dbReference type="Proteomes" id="UP000559027">
    <property type="component" value="Unassembled WGS sequence"/>
</dbReference>
<evidence type="ECO:0000313" key="4">
    <source>
        <dbReference type="Proteomes" id="UP000559027"/>
    </source>
</evidence>
<feature type="compositionally biased region" description="Basic and acidic residues" evidence="1">
    <location>
        <begin position="247"/>
        <end position="278"/>
    </location>
</feature>
<keyword evidence="4" id="KW-1185">Reference proteome</keyword>
<dbReference type="AlphaFoldDB" id="A0A8H5GC15"/>
<reference evidence="3 4" key="1">
    <citation type="journal article" date="2020" name="ISME J.">
        <title>Uncovering the hidden diversity of litter-decomposition mechanisms in mushroom-forming fungi.</title>
        <authorList>
            <person name="Floudas D."/>
            <person name="Bentzer J."/>
            <person name="Ahren D."/>
            <person name="Johansson T."/>
            <person name="Persson P."/>
            <person name="Tunlid A."/>
        </authorList>
    </citation>
    <scope>NUCLEOTIDE SEQUENCE [LARGE SCALE GENOMIC DNA]</scope>
    <source>
        <strain evidence="3 4">CBS 146.42</strain>
    </source>
</reference>
<gene>
    <name evidence="3" type="ORF">D9756_002831</name>
</gene>
<comment type="caution">
    <text evidence="3">The sequence shown here is derived from an EMBL/GenBank/DDBJ whole genome shotgun (WGS) entry which is preliminary data.</text>
</comment>
<accession>A0A8H5GC15</accession>
<dbReference type="GO" id="GO:0005634">
    <property type="term" value="C:nucleus"/>
    <property type="evidence" value="ECO:0007669"/>
    <property type="project" value="InterPro"/>
</dbReference>
<evidence type="ECO:0000256" key="1">
    <source>
        <dbReference type="SAM" id="MobiDB-lite"/>
    </source>
</evidence>
<feature type="compositionally biased region" description="Basic and acidic residues" evidence="1">
    <location>
        <begin position="290"/>
        <end position="299"/>
    </location>
</feature>
<name>A0A8H5GC15_9AGAR</name>
<dbReference type="EMBL" id="JAACJO010000002">
    <property type="protein sequence ID" value="KAF5362066.1"/>
    <property type="molecule type" value="Genomic_DNA"/>
</dbReference>
<feature type="domain" description="TRIP4/RQT4 C2HC5-type zinc finger" evidence="2">
    <location>
        <begin position="67"/>
        <end position="119"/>
    </location>
</feature>
<feature type="region of interest" description="Disordered" evidence="1">
    <location>
        <begin position="135"/>
        <end position="175"/>
    </location>
</feature>
<dbReference type="InterPro" id="IPR009349">
    <property type="entry name" value="TRIP4/RQT4_C2HC5_Znf"/>
</dbReference>
<dbReference type="GO" id="GO:0072344">
    <property type="term" value="P:rescue of stalled ribosome"/>
    <property type="evidence" value="ECO:0007669"/>
    <property type="project" value="InterPro"/>
</dbReference>
<dbReference type="GO" id="GO:0008270">
    <property type="term" value="F:zinc ion binding"/>
    <property type="evidence" value="ECO:0007669"/>
    <property type="project" value="InterPro"/>
</dbReference>
<feature type="compositionally biased region" description="Polar residues" evidence="1">
    <location>
        <begin position="1"/>
        <end position="10"/>
    </location>
</feature>
<feature type="compositionally biased region" description="Basic and acidic residues" evidence="1">
    <location>
        <begin position="32"/>
        <end position="45"/>
    </location>
</feature>
<feature type="region of interest" description="Disordered" evidence="1">
    <location>
        <begin position="1"/>
        <end position="45"/>
    </location>
</feature>
<sequence length="309" mass="33649">MPKTTWTNLPSDRLTPKQKPQKQKPKQGKANNHSEHDIPKSKSVRELENLISKLSSNSTPMRDPKGGCFCLAHEHPLSPHVPACPSCALPLCALNLPYHLCPSQPCSQPLLTPLQTSTLLASLQLQLSQTLEKEERERQRLVDEAKRAEGAFPSLASGTTTPTRTGPGSASLPQLRPAHETGHKILSLTSSGSSLSGKQKIKIVSISRTPTPASSRPASGTSTPLHPTDDTPTEVRIPPPPTQVDYVRGKPDKDRPWKNHLIDDEVKYVPLPKQEESGMSRTQRRKANRKDREGGDGRENANVPGASGS</sequence>
<protein>
    <recommendedName>
        <fullName evidence="2">TRIP4/RQT4 C2HC5-type zinc finger domain-containing protein</fullName>
    </recommendedName>
</protein>
<evidence type="ECO:0000313" key="3">
    <source>
        <dbReference type="EMBL" id="KAF5362066.1"/>
    </source>
</evidence>
<organism evidence="3 4">
    <name type="scientific">Leucocoprinus leucothites</name>
    <dbReference type="NCBI Taxonomy" id="201217"/>
    <lineage>
        <taxon>Eukaryota</taxon>
        <taxon>Fungi</taxon>
        <taxon>Dikarya</taxon>
        <taxon>Basidiomycota</taxon>
        <taxon>Agaricomycotina</taxon>
        <taxon>Agaricomycetes</taxon>
        <taxon>Agaricomycetidae</taxon>
        <taxon>Agaricales</taxon>
        <taxon>Agaricineae</taxon>
        <taxon>Agaricaceae</taxon>
        <taxon>Leucocoprinus</taxon>
    </lineage>
</organism>
<feature type="compositionally biased region" description="Low complexity" evidence="1">
    <location>
        <begin position="156"/>
        <end position="171"/>
    </location>
</feature>
<proteinExistence type="predicted"/>
<feature type="region of interest" description="Disordered" evidence="1">
    <location>
        <begin position="206"/>
        <end position="309"/>
    </location>
</feature>
<dbReference type="Pfam" id="PF06221">
    <property type="entry name" value="zf-C2HC5"/>
    <property type="match status" value="1"/>
</dbReference>
<feature type="compositionally biased region" description="Polar residues" evidence="1">
    <location>
        <begin position="206"/>
        <end position="225"/>
    </location>
</feature>
<feature type="compositionally biased region" description="Basic and acidic residues" evidence="1">
    <location>
        <begin position="135"/>
        <end position="149"/>
    </location>
</feature>